<evidence type="ECO:0000313" key="1">
    <source>
        <dbReference type="EMBL" id="GAA1983039.1"/>
    </source>
</evidence>
<reference evidence="2" key="1">
    <citation type="journal article" date="2019" name="Int. J. Syst. Evol. Microbiol.">
        <title>The Global Catalogue of Microorganisms (GCM) 10K type strain sequencing project: providing services to taxonomists for standard genome sequencing and annotation.</title>
        <authorList>
            <consortium name="The Broad Institute Genomics Platform"/>
            <consortium name="The Broad Institute Genome Sequencing Center for Infectious Disease"/>
            <person name="Wu L."/>
            <person name="Ma J."/>
        </authorList>
    </citation>
    <scope>NUCLEOTIDE SEQUENCE [LARGE SCALE GENOMIC DNA]</scope>
    <source>
        <strain evidence="2">JCM 16013</strain>
    </source>
</reference>
<dbReference type="EMBL" id="BAAAQM010000030">
    <property type="protein sequence ID" value="GAA1983039.1"/>
    <property type="molecule type" value="Genomic_DNA"/>
</dbReference>
<name>A0ABP5DMT4_9ACTN</name>
<dbReference type="Proteomes" id="UP001499854">
    <property type="component" value="Unassembled WGS sequence"/>
</dbReference>
<dbReference type="RefSeq" id="WP_344659619.1">
    <property type="nucleotide sequence ID" value="NZ_BAAAQM010000030.1"/>
</dbReference>
<accession>A0ABP5DMT4</accession>
<evidence type="ECO:0000313" key="2">
    <source>
        <dbReference type="Proteomes" id="UP001499854"/>
    </source>
</evidence>
<comment type="caution">
    <text evidence="1">The sequence shown here is derived from an EMBL/GenBank/DDBJ whole genome shotgun (WGS) entry which is preliminary data.</text>
</comment>
<gene>
    <name evidence="1" type="ORF">GCM10009838_50840</name>
</gene>
<sequence length="372" mass="40348">MIGYELEVDLAVTDEDGDYIEGDTHLALSTTVPSFTLVTDARLLNDDNLYSNIEFVTDPVSVIGTRHATGPAIVLAQLDAVRAARDALYFAGEGPLADADETLTTVGAGDTALLNPNLGYDETFTLLAHYSVGVPLAGMPHFFDRLRDAAPIPDYDDVSPVLVRARFSLFQAESFADCEIRLFLETPGAPAAGSAETRALCGYLQLAYMQICALADNLDVQGEGAQIKNLTAVLCRSAFIDVFPLLCAEARAYLRSRCEGDAPIITNLADHQEVPQPGGEEWTFHEDGVRQSGTLEAITLGAFALSVFNGEPRVEPQRVFGGMREIAPHEEEGAAVVPFEIRTIGAQEKDWAEVRADLEALCTWCEEAYRRA</sequence>
<protein>
    <submittedName>
        <fullName evidence="1">Uncharacterized protein</fullName>
    </submittedName>
</protein>
<organism evidence="1 2">
    <name type="scientific">Catenulispora subtropica</name>
    <dbReference type="NCBI Taxonomy" id="450798"/>
    <lineage>
        <taxon>Bacteria</taxon>
        <taxon>Bacillati</taxon>
        <taxon>Actinomycetota</taxon>
        <taxon>Actinomycetes</taxon>
        <taxon>Catenulisporales</taxon>
        <taxon>Catenulisporaceae</taxon>
        <taxon>Catenulispora</taxon>
    </lineage>
</organism>
<keyword evidence="2" id="KW-1185">Reference proteome</keyword>
<proteinExistence type="predicted"/>